<feature type="transmembrane region" description="Helical" evidence="1">
    <location>
        <begin position="6"/>
        <end position="29"/>
    </location>
</feature>
<feature type="transmembrane region" description="Helical" evidence="1">
    <location>
        <begin position="149"/>
        <end position="168"/>
    </location>
</feature>
<keyword evidence="1" id="KW-1133">Transmembrane helix</keyword>
<keyword evidence="1" id="KW-0812">Transmembrane</keyword>
<dbReference type="AlphaFoldDB" id="A0A816YMN6"/>
<comment type="caution">
    <text evidence="2">The sequence shown here is derived from an EMBL/GenBank/DDBJ whole genome shotgun (WGS) entry which is preliminary data.</text>
</comment>
<name>A0A816YMN6_9BILA</name>
<proteinExistence type="predicted"/>
<dbReference type="EMBL" id="CAJNRE010018150">
    <property type="protein sequence ID" value="CAF2162022.1"/>
    <property type="molecule type" value="Genomic_DNA"/>
</dbReference>
<organism evidence="2 3">
    <name type="scientific">Rotaria magnacalcarata</name>
    <dbReference type="NCBI Taxonomy" id="392030"/>
    <lineage>
        <taxon>Eukaryota</taxon>
        <taxon>Metazoa</taxon>
        <taxon>Spiralia</taxon>
        <taxon>Gnathifera</taxon>
        <taxon>Rotifera</taxon>
        <taxon>Eurotatoria</taxon>
        <taxon>Bdelloidea</taxon>
        <taxon>Philodinida</taxon>
        <taxon>Philodinidae</taxon>
        <taxon>Rotaria</taxon>
    </lineage>
</organism>
<evidence type="ECO:0000313" key="3">
    <source>
        <dbReference type="Proteomes" id="UP000663824"/>
    </source>
</evidence>
<evidence type="ECO:0008006" key="4">
    <source>
        <dbReference type="Google" id="ProtNLM"/>
    </source>
</evidence>
<evidence type="ECO:0000256" key="1">
    <source>
        <dbReference type="SAM" id="Phobius"/>
    </source>
</evidence>
<sequence length="198" mass="22480">MLPNASFTIINLINISFSILITSLVLIIVINHLRKHRDATLLLVANSYAAIFVLSIVLLIAYCYILLADIHVTIIYFRLIFFIRNQIPQFSQAQRRIRAQRDLVVARRIIFTIIAMTLPGLPNIGFIFLSNIHPNMEGSYEMYRIQWTGPILAFLVLNIALILMTPSLKHLIIGKMLNQRAQVQPATLNTAENGRATL</sequence>
<evidence type="ECO:0000313" key="2">
    <source>
        <dbReference type="EMBL" id="CAF2162022.1"/>
    </source>
</evidence>
<gene>
    <name evidence="2" type="ORF">MBJ925_LOCUS33175</name>
</gene>
<accession>A0A816YMN6</accession>
<feature type="transmembrane region" description="Helical" evidence="1">
    <location>
        <begin position="41"/>
        <end position="62"/>
    </location>
</feature>
<keyword evidence="1" id="KW-0472">Membrane</keyword>
<feature type="transmembrane region" description="Helical" evidence="1">
    <location>
        <begin position="108"/>
        <end position="129"/>
    </location>
</feature>
<dbReference type="Proteomes" id="UP000663824">
    <property type="component" value="Unassembled WGS sequence"/>
</dbReference>
<protein>
    <recommendedName>
        <fullName evidence="4">G-protein coupled receptors family 1 profile domain-containing protein</fullName>
    </recommendedName>
</protein>
<reference evidence="2" key="1">
    <citation type="submission" date="2021-02" db="EMBL/GenBank/DDBJ databases">
        <authorList>
            <person name="Nowell W R."/>
        </authorList>
    </citation>
    <scope>NUCLEOTIDE SEQUENCE</scope>
</reference>